<keyword evidence="2" id="KW-0812">Transmembrane</keyword>
<dbReference type="RefSeq" id="WP_009283539.1">
    <property type="nucleotide sequence ID" value="NZ_CAIT01000007.1"/>
</dbReference>
<reference evidence="3 4" key="1">
    <citation type="journal article" date="2012" name="J. Bacteriol.">
        <title>Genome Sequence of the Filamentous Bacterium Fibrisoma limi BUZ 3T.</title>
        <authorList>
            <person name="Filippini M."/>
            <person name="Qi W."/>
            <person name="Jaenicke S."/>
            <person name="Goesmann A."/>
            <person name="Smits T.H."/>
            <person name="Bagheri H.C."/>
        </authorList>
    </citation>
    <scope>NUCLEOTIDE SEQUENCE [LARGE SCALE GENOMIC DNA]</scope>
    <source>
        <strain evidence="4">BUZ 3T</strain>
    </source>
</reference>
<evidence type="ECO:0000313" key="4">
    <source>
        <dbReference type="Proteomes" id="UP000009309"/>
    </source>
</evidence>
<keyword evidence="2" id="KW-1133">Transmembrane helix</keyword>
<feature type="compositionally biased region" description="Low complexity" evidence="1">
    <location>
        <begin position="97"/>
        <end position="108"/>
    </location>
</feature>
<dbReference type="eggNOG" id="ENOG5032SSI">
    <property type="taxonomic scope" value="Bacteria"/>
</dbReference>
<evidence type="ECO:0000256" key="2">
    <source>
        <dbReference type="SAM" id="Phobius"/>
    </source>
</evidence>
<keyword evidence="2" id="KW-0472">Membrane</keyword>
<sequence length="286" mass="32685">MFSTIHTITSLIHSYSVKNGVMRHGNSRNRCRLFCLLIGLVWIISLSSCSRIVLLRYPQKPAEVHASESLTQIMLVNPTPKIVLRVPESYRDGLPASSSRSQPGSRSRVAYESSFGTGSDMYAEKLLYNAIEKQLFQEGFTVRDRRLFNDVLDKTGSVDYSKVHGLTNTDLILEWINLDRQVNYDTNVCYRVLRKGREKSIELLEPFQRQGASIEFKLIAVKTNEVVGTYKIHYTPCTEGCIYRYKNGQLIPVTTRTNVKSYEVMNQNELEVFLTDATKQIVQAMH</sequence>
<protein>
    <recommendedName>
        <fullName evidence="5">Lipoprotein</fullName>
    </recommendedName>
</protein>
<dbReference type="STRING" id="1185876.BN8_04187"/>
<dbReference type="AlphaFoldDB" id="I2GM37"/>
<gene>
    <name evidence="3" type="ORF">BN8_04187</name>
</gene>
<name>I2GM37_9BACT</name>
<evidence type="ECO:0008006" key="5">
    <source>
        <dbReference type="Google" id="ProtNLM"/>
    </source>
</evidence>
<accession>I2GM37</accession>
<keyword evidence="4" id="KW-1185">Reference proteome</keyword>
<comment type="caution">
    <text evidence="3">The sequence shown here is derived from an EMBL/GenBank/DDBJ whole genome shotgun (WGS) entry which is preliminary data.</text>
</comment>
<dbReference type="EMBL" id="CAIT01000007">
    <property type="protein sequence ID" value="CCH54963.1"/>
    <property type="molecule type" value="Genomic_DNA"/>
</dbReference>
<feature type="region of interest" description="Disordered" evidence="1">
    <location>
        <begin position="93"/>
        <end position="112"/>
    </location>
</feature>
<organism evidence="3 4">
    <name type="scientific">Fibrisoma limi BUZ 3</name>
    <dbReference type="NCBI Taxonomy" id="1185876"/>
    <lineage>
        <taxon>Bacteria</taxon>
        <taxon>Pseudomonadati</taxon>
        <taxon>Bacteroidota</taxon>
        <taxon>Cytophagia</taxon>
        <taxon>Cytophagales</taxon>
        <taxon>Spirosomataceae</taxon>
        <taxon>Fibrisoma</taxon>
    </lineage>
</organism>
<proteinExistence type="predicted"/>
<dbReference type="Proteomes" id="UP000009309">
    <property type="component" value="Unassembled WGS sequence"/>
</dbReference>
<feature type="transmembrane region" description="Helical" evidence="2">
    <location>
        <begin position="33"/>
        <end position="54"/>
    </location>
</feature>
<evidence type="ECO:0000313" key="3">
    <source>
        <dbReference type="EMBL" id="CCH54963.1"/>
    </source>
</evidence>
<evidence type="ECO:0000256" key="1">
    <source>
        <dbReference type="SAM" id="MobiDB-lite"/>
    </source>
</evidence>